<keyword evidence="12" id="KW-1185">Reference proteome</keyword>
<evidence type="ECO:0000313" key="11">
    <source>
        <dbReference type="EnsemblMetazoa" id="XP_019769360.1"/>
    </source>
</evidence>
<dbReference type="Pfam" id="PF00096">
    <property type="entry name" value="zf-C2H2"/>
    <property type="match status" value="3"/>
</dbReference>
<keyword evidence="2" id="KW-0479">Metal-binding</keyword>
<feature type="region of interest" description="Disordered" evidence="8">
    <location>
        <begin position="161"/>
        <end position="184"/>
    </location>
</feature>
<comment type="subcellular location">
    <subcellularLocation>
        <location evidence="1">Nucleus</location>
    </subcellularLocation>
</comment>
<evidence type="ECO:0000256" key="4">
    <source>
        <dbReference type="ARBA" id="ARBA00022771"/>
    </source>
</evidence>
<dbReference type="InterPro" id="IPR050888">
    <property type="entry name" value="ZnF_C2H2-type_TF"/>
</dbReference>
<evidence type="ECO:0000313" key="12">
    <source>
        <dbReference type="Proteomes" id="UP000019118"/>
    </source>
</evidence>
<feature type="domain" description="C2H2-type" evidence="9">
    <location>
        <begin position="420"/>
        <end position="443"/>
    </location>
</feature>
<evidence type="ECO:0000259" key="9">
    <source>
        <dbReference type="PROSITE" id="PS50157"/>
    </source>
</evidence>
<evidence type="ECO:0000256" key="3">
    <source>
        <dbReference type="ARBA" id="ARBA00022737"/>
    </source>
</evidence>
<dbReference type="Gene3D" id="3.30.160.60">
    <property type="entry name" value="Classic Zinc Finger"/>
    <property type="match status" value="5"/>
</dbReference>
<dbReference type="InterPro" id="IPR013087">
    <property type="entry name" value="Znf_C2H2_type"/>
</dbReference>
<evidence type="ECO:0000256" key="1">
    <source>
        <dbReference type="ARBA" id="ARBA00004123"/>
    </source>
</evidence>
<accession>N6TTN4</accession>
<dbReference type="GO" id="GO:0005634">
    <property type="term" value="C:nucleus"/>
    <property type="evidence" value="ECO:0007669"/>
    <property type="project" value="UniProtKB-SubCell"/>
</dbReference>
<evidence type="ECO:0000256" key="2">
    <source>
        <dbReference type="ARBA" id="ARBA00022723"/>
    </source>
</evidence>
<dbReference type="EnsemblMetazoa" id="XM_019913801.1">
    <property type="protein sequence ID" value="XP_019769360.1"/>
    <property type="gene ID" value="LOC109543877"/>
</dbReference>
<protein>
    <recommendedName>
        <fullName evidence="9">C2H2-type domain-containing protein</fullName>
    </recommendedName>
</protein>
<dbReference type="OrthoDB" id="3561125at2759"/>
<feature type="compositionally biased region" description="Basic residues" evidence="8">
    <location>
        <begin position="55"/>
        <end position="76"/>
    </location>
</feature>
<dbReference type="AlphaFoldDB" id="N6TTN4"/>
<dbReference type="InterPro" id="IPR036236">
    <property type="entry name" value="Znf_C2H2_sf"/>
</dbReference>
<evidence type="ECO:0000313" key="10">
    <source>
        <dbReference type="EMBL" id="ENN71746.1"/>
    </source>
</evidence>
<keyword evidence="5" id="KW-0862">Zinc</keyword>
<reference evidence="11" key="2">
    <citation type="submission" date="2024-08" db="UniProtKB">
        <authorList>
            <consortium name="EnsemblMetazoa"/>
        </authorList>
    </citation>
    <scope>IDENTIFICATION</scope>
</reference>
<evidence type="ECO:0000256" key="5">
    <source>
        <dbReference type="ARBA" id="ARBA00022833"/>
    </source>
</evidence>
<reference evidence="10 12" key="1">
    <citation type="journal article" date="2013" name="Genome Biol.">
        <title>Draft genome of the mountain pine beetle, Dendroctonus ponderosae Hopkins, a major forest pest.</title>
        <authorList>
            <person name="Keeling C.I."/>
            <person name="Yuen M.M."/>
            <person name="Liao N.Y."/>
            <person name="Docking T.R."/>
            <person name="Chan S.K."/>
            <person name="Taylor G.A."/>
            <person name="Palmquist D.L."/>
            <person name="Jackman S.D."/>
            <person name="Nguyen A."/>
            <person name="Li M."/>
            <person name="Henderson H."/>
            <person name="Janes J.K."/>
            <person name="Zhao Y."/>
            <person name="Pandoh P."/>
            <person name="Moore R."/>
            <person name="Sperling F.A."/>
            <person name="Huber D.P."/>
            <person name="Birol I."/>
            <person name="Jones S.J."/>
            <person name="Bohlmann J."/>
        </authorList>
    </citation>
    <scope>NUCLEOTIDE SEQUENCE</scope>
</reference>
<dbReference type="EnsemblMetazoa" id="XM_019913813.1">
    <property type="protein sequence ID" value="XP_019769372.1"/>
    <property type="gene ID" value="LOC109543888"/>
</dbReference>
<dbReference type="PANTHER" id="PTHR24406">
    <property type="entry name" value="TRANSCRIPTIONAL REPRESSOR CTCFL-RELATED"/>
    <property type="match status" value="1"/>
</dbReference>
<dbReference type="Pfam" id="PF13909">
    <property type="entry name" value="zf-H2C2_5"/>
    <property type="match status" value="1"/>
</dbReference>
<keyword evidence="6" id="KW-0539">Nucleus</keyword>
<dbReference type="Proteomes" id="UP000019118">
    <property type="component" value="Unassembled WGS sequence"/>
</dbReference>
<dbReference type="EMBL" id="KB741256">
    <property type="protein sequence ID" value="ENN71746.1"/>
    <property type="molecule type" value="Genomic_DNA"/>
</dbReference>
<dbReference type="HOGENOM" id="CLU_493698_0_0_1"/>
<feature type="compositionally biased region" description="Polar residues" evidence="8">
    <location>
        <begin position="94"/>
        <end position="104"/>
    </location>
</feature>
<dbReference type="SMART" id="SM00355">
    <property type="entry name" value="ZnF_C2H2"/>
    <property type="match status" value="11"/>
</dbReference>
<dbReference type="PROSITE" id="PS00028">
    <property type="entry name" value="ZINC_FINGER_C2H2_1"/>
    <property type="match status" value="3"/>
</dbReference>
<feature type="non-terminal residue" evidence="10">
    <location>
        <position position="1"/>
    </location>
</feature>
<feature type="domain" description="C2H2-type" evidence="9">
    <location>
        <begin position="239"/>
        <end position="266"/>
    </location>
</feature>
<organism evidence="10">
    <name type="scientific">Dendroctonus ponderosae</name>
    <name type="common">Mountain pine beetle</name>
    <dbReference type="NCBI Taxonomy" id="77166"/>
    <lineage>
        <taxon>Eukaryota</taxon>
        <taxon>Metazoa</taxon>
        <taxon>Ecdysozoa</taxon>
        <taxon>Arthropoda</taxon>
        <taxon>Hexapoda</taxon>
        <taxon>Insecta</taxon>
        <taxon>Pterygota</taxon>
        <taxon>Neoptera</taxon>
        <taxon>Endopterygota</taxon>
        <taxon>Coleoptera</taxon>
        <taxon>Polyphaga</taxon>
        <taxon>Cucujiformia</taxon>
        <taxon>Curculionidae</taxon>
        <taxon>Scolytinae</taxon>
        <taxon>Dendroctonus</taxon>
    </lineage>
</organism>
<feature type="compositionally biased region" description="Basic residues" evidence="8">
    <location>
        <begin position="163"/>
        <end position="179"/>
    </location>
</feature>
<dbReference type="GO" id="GO:0008270">
    <property type="term" value="F:zinc ion binding"/>
    <property type="evidence" value="ECO:0007669"/>
    <property type="project" value="UniProtKB-KW"/>
</dbReference>
<sequence>MSTMCDGAALMSDEDETLVLNYLDDDLDKPESPSDLVDENQNTSLNLEDVVNGLKPRRRGRPKGSKNKAKGLRASKTRQSNGPKASAPAKDPVNGTNGQSNPNNIVDIEFKIENFDDALDGLVDRSSGFGANFENIVKREPEEEAQVDLKYESMSDAAEAMNKKKLVKKSPKTSPKNHKASNGQSSLDSFLKVVDLKPQSKLGLSNVFKCNHCLYVGNSKANLERHNLIHMDPNDILWYKCSDCDYKSKYESQLKSHTLIHKNPEEIEYFQCPHCELKCSRKHNLSHHIRSIHADRVNNLKCAECSYSTFSKDRLVAHVKMHSKEVFMCTLCKFVTKRIEYLESHFKMKHTNVEKPFPCDTCSYKGKTKRELDRHYDRMHNKDTLKTYQCSQCSFNSIYKKNLEFHLLHMHQNSEGFQKFICGHCDKTFAYKNGLKTHIIRIHLKLTDEDWHKCLECKYKCKDVNTLKRHIKRNHGAPRLNCQKCSFATNRKKSMVAHMNTHDITTAGSPVLKCPDCPYRIILTVSFLYHMKTVHGKSVGTKDLPKYHLIED</sequence>
<name>N6TTN4_DENPD</name>
<evidence type="ECO:0000256" key="6">
    <source>
        <dbReference type="ARBA" id="ARBA00023242"/>
    </source>
</evidence>
<feature type="domain" description="C2H2-type" evidence="9">
    <location>
        <begin position="270"/>
        <end position="298"/>
    </location>
</feature>
<feature type="domain" description="C2H2-type" evidence="9">
    <location>
        <begin position="300"/>
        <end position="327"/>
    </location>
</feature>
<gene>
    <name evidence="10" type="ORF">YQE_11566</name>
</gene>
<feature type="region of interest" description="Disordered" evidence="8">
    <location>
        <begin position="25"/>
        <end position="104"/>
    </location>
</feature>
<dbReference type="KEGG" id="dpa:109543877"/>
<dbReference type="SUPFAM" id="SSF57667">
    <property type="entry name" value="beta-beta-alpha zinc fingers"/>
    <property type="match status" value="5"/>
</dbReference>
<proteinExistence type="predicted"/>
<evidence type="ECO:0000256" key="7">
    <source>
        <dbReference type="PROSITE-ProRule" id="PRU00042"/>
    </source>
</evidence>
<dbReference type="PROSITE" id="PS50157">
    <property type="entry name" value="ZINC_FINGER_C2H2_2"/>
    <property type="match status" value="4"/>
</dbReference>
<keyword evidence="3" id="KW-0677">Repeat</keyword>
<keyword evidence="4 7" id="KW-0863">Zinc-finger</keyword>
<evidence type="ECO:0000256" key="8">
    <source>
        <dbReference type="SAM" id="MobiDB-lite"/>
    </source>
</evidence>